<dbReference type="Proteomes" id="UP000280834">
    <property type="component" value="Unassembled WGS sequence"/>
</dbReference>
<gene>
    <name evidence="1" type="ORF">BTMF_LOCUS14898</name>
</gene>
<name>A0A0R3RA62_9BILA</name>
<dbReference type="AlphaFoldDB" id="A0A0R3RA62"/>
<proteinExistence type="predicted"/>
<protein>
    <submittedName>
        <fullName evidence="1 3">Uncharacterized protein</fullName>
    </submittedName>
</protein>
<reference evidence="1 2" key="2">
    <citation type="submission" date="2018-11" db="EMBL/GenBank/DDBJ databases">
        <authorList>
            <consortium name="Pathogen Informatics"/>
        </authorList>
    </citation>
    <scope>NUCLEOTIDE SEQUENCE [LARGE SCALE GENOMIC DNA]</scope>
</reference>
<dbReference type="WBParaSite" id="BTMF_0001692501-mRNA-1">
    <property type="protein sequence ID" value="BTMF_0001692501-mRNA-1"/>
    <property type="gene ID" value="BTMF_0001692501"/>
</dbReference>
<accession>A0A0R3RA62</accession>
<keyword evidence="2" id="KW-1185">Reference proteome</keyword>
<organism evidence="3">
    <name type="scientific">Brugia timori</name>
    <dbReference type="NCBI Taxonomy" id="42155"/>
    <lineage>
        <taxon>Eukaryota</taxon>
        <taxon>Metazoa</taxon>
        <taxon>Ecdysozoa</taxon>
        <taxon>Nematoda</taxon>
        <taxon>Chromadorea</taxon>
        <taxon>Rhabditida</taxon>
        <taxon>Spirurina</taxon>
        <taxon>Spiruromorpha</taxon>
        <taxon>Filarioidea</taxon>
        <taxon>Onchocercidae</taxon>
        <taxon>Brugia</taxon>
    </lineage>
</organism>
<reference evidence="3" key="1">
    <citation type="submission" date="2017-02" db="UniProtKB">
        <authorList>
            <consortium name="WormBaseParasite"/>
        </authorList>
    </citation>
    <scope>IDENTIFICATION</scope>
</reference>
<evidence type="ECO:0000313" key="1">
    <source>
        <dbReference type="EMBL" id="VDO51589.1"/>
    </source>
</evidence>
<evidence type="ECO:0000313" key="2">
    <source>
        <dbReference type="Proteomes" id="UP000280834"/>
    </source>
</evidence>
<evidence type="ECO:0000313" key="3">
    <source>
        <dbReference type="WBParaSite" id="BTMF_0001692501-mRNA-1"/>
    </source>
</evidence>
<dbReference type="EMBL" id="UZAG01021788">
    <property type="protein sequence ID" value="VDO51589.1"/>
    <property type="molecule type" value="Genomic_DNA"/>
</dbReference>
<sequence>MVCYNIFAHRYLNYISVTAQLSIPPMVDMRINQVEQPGACELVDSFEVFRIQVNVDVWGQSVVWIYNLFRHCPSVPTFWA</sequence>